<protein>
    <submittedName>
        <fullName evidence="1">3304_t:CDS:1</fullName>
    </submittedName>
</protein>
<gene>
    <name evidence="1" type="ORF">SCALOS_LOCUS11434</name>
</gene>
<keyword evidence="2" id="KW-1185">Reference proteome</keyword>
<evidence type="ECO:0000313" key="1">
    <source>
        <dbReference type="EMBL" id="CAG8726004.1"/>
    </source>
</evidence>
<evidence type="ECO:0000313" key="2">
    <source>
        <dbReference type="Proteomes" id="UP000789860"/>
    </source>
</evidence>
<dbReference type="EMBL" id="CAJVPM010049884">
    <property type="protein sequence ID" value="CAG8726004.1"/>
    <property type="molecule type" value="Genomic_DNA"/>
</dbReference>
<comment type="caution">
    <text evidence="1">The sequence shown here is derived from an EMBL/GenBank/DDBJ whole genome shotgun (WGS) entry which is preliminary data.</text>
</comment>
<sequence>YVSNEDIQIISLFWCLYFDTNKMPLNNYNTKRRIKVISSLWNILREIYESFKKQRSITTTDVQVPPVNHDFYTTDVLSKSEIIHHTLITLIIDRCPTIKHLKSSSNLIGSSHNNDYTEIILKYPRFHECFTHLNSFESRSNSYRGTSFDILSEI</sequence>
<dbReference type="Proteomes" id="UP000789860">
    <property type="component" value="Unassembled WGS sequence"/>
</dbReference>
<reference evidence="1" key="1">
    <citation type="submission" date="2021-06" db="EMBL/GenBank/DDBJ databases">
        <authorList>
            <person name="Kallberg Y."/>
            <person name="Tangrot J."/>
            <person name="Rosling A."/>
        </authorList>
    </citation>
    <scope>NUCLEOTIDE SEQUENCE</scope>
    <source>
        <strain evidence="1">AU212A</strain>
    </source>
</reference>
<accession>A0ACA9PVF1</accession>
<feature type="non-terminal residue" evidence="1">
    <location>
        <position position="1"/>
    </location>
</feature>
<feature type="non-terminal residue" evidence="1">
    <location>
        <position position="154"/>
    </location>
</feature>
<proteinExistence type="predicted"/>
<name>A0ACA9PVF1_9GLOM</name>
<organism evidence="1 2">
    <name type="scientific">Scutellospora calospora</name>
    <dbReference type="NCBI Taxonomy" id="85575"/>
    <lineage>
        <taxon>Eukaryota</taxon>
        <taxon>Fungi</taxon>
        <taxon>Fungi incertae sedis</taxon>
        <taxon>Mucoromycota</taxon>
        <taxon>Glomeromycotina</taxon>
        <taxon>Glomeromycetes</taxon>
        <taxon>Diversisporales</taxon>
        <taxon>Gigasporaceae</taxon>
        <taxon>Scutellospora</taxon>
    </lineage>
</organism>